<dbReference type="GO" id="GO:0009272">
    <property type="term" value="P:fungal-type cell wall biogenesis"/>
    <property type="evidence" value="ECO:0007669"/>
    <property type="project" value="UniProtKB-ARBA"/>
</dbReference>
<evidence type="ECO:0000256" key="3">
    <source>
        <dbReference type="SAM" id="MobiDB-lite"/>
    </source>
</evidence>
<keyword evidence="2" id="KW-0378">Hydrolase</keyword>
<protein>
    <recommendedName>
        <fullName evidence="4">NodB homology domain-containing protein</fullName>
    </recommendedName>
</protein>
<dbReference type="GO" id="GO:0005975">
    <property type="term" value="P:carbohydrate metabolic process"/>
    <property type="evidence" value="ECO:0007669"/>
    <property type="project" value="InterPro"/>
</dbReference>
<dbReference type="Pfam" id="PF01522">
    <property type="entry name" value="Polysacc_deac_1"/>
    <property type="match status" value="1"/>
</dbReference>
<evidence type="ECO:0000256" key="2">
    <source>
        <dbReference type="ARBA" id="ARBA00022801"/>
    </source>
</evidence>
<evidence type="ECO:0000259" key="4">
    <source>
        <dbReference type="PROSITE" id="PS51677"/>
    </source>
</evidence>
<organism evidence="5 6">
    <name type="scientific">Synchytrium endobioticum</name>
    <dbReference type="NCBI Taxonomy" id="286115"/>
    <lineage>
        <taxon>Eukaryota</taxon>
        <taxon>Fungi</taxon>
        <taxon>Fungi incertae sedis</taxon>
        <taxon>Chytridiomycota</taxon>
        <taxon>Chytridiomycota incertae sedis</taxon>
        <taxon>Chytridiomycetes</taxon>
        <taxon>Synchytriales</taxon>
        <taxon>Synchytriaceae</taxon>
        <taxon>Synchytrium</taxon>
    </lineage>
</organism>
<dbReference type="SUPFAM" id="SSF88713">
    <property type="entry name" value="Glycoside hydrolase/deacetylase"/>
    <property type="match status" value="1"/>
</dbReference>
<reference evidence="5 6" key="1">
    <citation type="journal article" date="2019" name="Sci. Rep.">
        <title>Comparative genomics of chytrid fungi reveal insights into the obligate biotrophic and pathogenic lifestyle of Synchytrium endobioticum.</title>
        <authorList>
            <person name="van de Vossenberg B.T.L.H."/>
            <person name="Warris S."/>
            <person name="Nguyen H.D.T."/>
            <person name="van Gent-Pelzer M.P.E."/>
            <person name="Joly D.L."/>
            <person name="van de Geest H.C."/>
            <person name="Bonants P.J.M."/>
            <person name="Smith D.S."/>
            <person name="Levesque C.A."/>
            <person name="van der Lee T.A.J."/>
        </authorList>
    </citation>
    <scope>NUCLEOTIDE SEQUENCE [LARGE SCALE GENOMIC DNA]</scope>
    <source>
        <strain evidence="5 6">MB42</strain>
    </source>
</reference>
<proteinExistence type="predicted"/>
<dbReference type="STRING" id="286115.A0A507CUH8"/>
<name>A0A507CUH8_9FUNG</name>
<dbReference type="InterPro" id="IPR002509">
    <property type="entry name" value="NODB_dom"/>
</dbReference>
<dbReference type="Gene3D" id="3.20.20.370">
    <property type="entry name" value="Glycoside hydrolase/deacetylase"/>
    <property type="match status" value="1"/>
</dbReference>
<dbReference type="InterPro" id="IPR050248">
    <property type="entry name" value="Polysacc_deacetylase_ArnD"/>
</dbReference>
<dbReference type="GO" id="GO:0046872">
    <property type="term" value="F:metal ion binding"/>
    <property type="evidence" value="ECO:0007669"/>
    <property type="project" value="UniProtKB-KW"/>
</dbReference>
<dbReference type="PROSITE" id="PS51677">
    <property type="entry name" value="NODB"/>
    <property type="match status" value="1"/>
</dbReference>
<evidence type="ECO:0000256" key="1">
    <source>
        <dbReference type="ARBA" id="ARBA00022723"/>
    </source>
</evidence>
<feature type="domain" description="NodB homology" evidence="4">
    <location>
        <begin position="140"/>
        <end position="328"/>
    </location>
</feature>
<keyword evidence="6" id="KW-1185">Reference proteome</keyword>
<dbReference type="AlphaFoldDB" id="A0A507CUH8"/>
<dbReference type="InterPro" id="IPR011330">
    <property type="entry name" value="Glyco_hydro/deAcase_b/a-brl"/>
</dbReference>
<dbReference type="VEuPathDB" id="FungiDB:SeMB42_g05025"/>
<dbReference type="EMBL" id="QEAN01000224">
    <property type="protein sequence ID" value="TPX42691.1"/>
    <property type="molecule type" value="Genomic_DNA"/>
</dbReference>
<dbReference type="GO" id="GO:0016020">
    <property type="term" value="C:membrane"/>
    <property type="evidence" value="ECO:0007669"/>
    <property type="project" value="TreeGrafter"/>
</dbReference>
<keyword evidence="1" id="KW-0479">Metal-binding</keyword>
<gene>
    <name evidence="5" type="ORF">SeMB42_g05025</name>
</gene>
<sequence length="395" mass="43167">MSSSSTSTFSTSTPKPQGTSIHPPKVTPPPRIMAIGIPGNPLLRSIPFIVLYVTIFLPCHAQKLVSTDIFATGFPPMDKIPPTEPAVLALYDLSKVPHFAPKLINNVTGDGICRTNDTTCDWTCFACTRPTDIKTCPQKGVWGLSYDDGPGPFTQGLLDFLDTYSIKAMFFAIGSRVVERPDLLLREFQTGHVVASHTWSHPLLTSLTTEQIVMEMHYSVLAIEKVIGTKPKYTRYPLGDTDDRVRAIFSAMNLIPVIWDRDTLDWTSNNPASHFQPQWIPNNFTQWVATLSNDTTGHISLEHDLFPISATQAPNAIKILQKAGYKIQTPVECNADMRPYVNQSIVIPHSQVKNQTGVGLGGVAASAAAAAAATAYGPLLRGWIILLASCVILLI</sequence>
<evidence type="ECO:0000313" key="5">
    <source>
        <dbReference type="EMBL" id="TPX42691.1"/>
    </source>
</evidence>
<feature type="region of interest" description="Disordered" evidence="3">
    <location>
        <begin position="1"/>
        <end position="29"/>
    </location>
</feature>
<comment type="caution">
    <text evidence="5">The sequence shown here is derived from an EMBL/GenBank/DDBJ whole genome shotgun (WGS) entry which is preliminary data.</text>
</comment>
<accession>A0A507CUH8</accession>
<dbReference type="PANTHER" id="PTHR10587">
    <property type="entry name" value="GLYCOSYL TRANSFERASE-RELATED"/>
    <property type="match status" value="1"/>
</dbReference>
<evidence type="ECO:0000313" key="6">
    <source>
        <dbReference type="Proteomes" id="UP000317494"/>
    </source>
</evidence>
<dbReference type="PANTHER" id="PTHR10587:SF133">
    <property type="entry name" value="CHITIN DEACETYLASE 1-RELATED"/>
    <property type="match status" value="1"/>
</dbReference>
<feature type="compositionally biased region" description="Low complexity" evidence="3">
    <location>
        <begin position="1"/>
        <end position="13"/>
    </location>
</feature>
<dbReference type="GO" id="GO:0004099">
    <property type="term" value="F:chitin deacetylase activity"/>
    <property type="evidence" value="ECO:0007669"/>
    <property type="project" value="UniProtKB-ARBA"/>
</dbReference>
<dbReference type="Proteomes" id="UP000317494">
    <property type="component" value="Unassembled WGS sequence"/>
</dbReference>